<dbReference type="EMBL" id="HBUF01150303">
    <property type="protein sequence ID" value="CAG6648080.1"/>
    <property type="molecule type" value="Transcribed_RNA"/>
</dbReference>
<accession>A0A8D8W7R3</accession>
<evidence type="ECO:0000313" key="1">
    <source>
        <dbReference type="EMBL" id="CAG6648080.1"/>
    </source>
</evidence>
<organism evidence="1">
    <name type="scientific">Cacopsylla melanoneura</name>
    <dbReference type="NCBI Taxonomy" id="428564"/>
    <lineage>
        <taxon>Eukaryota</taxon>
        <taxon>Metazoa</taxon>
        <taxon>Ecdysozoa</taxon>
        <taxon>Arthropoda</taxon>
        <taxon>Hexapoda</taxon>
        <taxon>Insecta</taxon>
        <taxon>Pterygota</taxon>
        <taxon>Neoptera</taxon>
        <taxon>Paraneoptera</taxon>
        <taxon>Hemiptera</taxon>
        <taxon>Sternorrhyncha</taxon>
        <taxon>Psylloidea</taxon>
        <taxon>Psyllidae</taxon>
        <taxon>Psyllinae</taxon>
        <taxon>Cacopsylla</taxon>
    </lineage>
</organism>
<dbReference type="AlphaFoldDB" id="A0A8D8W7R3"/>
<name>A0A8D8W7R3_9HEMI</name>
<protein>
    <submittedName>
        <fullName evidence="1">Uncharacterized protein</fullName>
    </submittedName>
</protein>
<reference evidence="1" key="1">
    <citation type="submission" date="2021-05" db="EMBL/GenBank/DDBJ databases">
        <authorList>
            <person name="Alioto T."/>
            <person name="Alioto T."/>
            <person name="Gomez Garrido J."/>
        </authorList>
    </citation>
    <scope>NUCLEOTIDE SEQUENCE</scope>
</reference>
<proteinExistence type="predicted"/>
<sequence>MGLNVKCSIRQKAICDLQFHFTGAVSPNGANYKQIPGRRSNIFLLNQSGMKKIPIPFLPKYFAHHFFFTLARKKYEETGIKTWSILNAIISFPLLLKEKYEISKISILFLFG</sequence>